<dbReference type="PANTHER" id="PTHR21508:SF4">
    <property type="entry name" value="MITOGUARDIN 2"/>
    <property type="match status" value="1"/>
</dbReference>
<keyword evidence="7" id="KW-0472">Membrane</keyword>
<evidence type="ECO:0000256" key="5">
    <source>
        <dbReference type="ARBA" id="ARBA00022989"/>
    </source>
</evidence>
<keyword evidence="6" id="KW-0496">Mitochondrion</keyword>
<feature type="region of interest" description="Disordered" evidence="10">
    <location>
        <begin position="65"/>
        <end position="137"/>
    </location>
</feature>
<comment type="subcellular location">
    <subcellularLocation>
        <location evidence="1">Mitochondrion outer membrane</location>
        <topology evidence="1">Multi-pass membrane protein</topology>
    </subcellularLocation>
</comment>
<proteinExistence type="inferred from homology"/>
<dbReference type="GO" id="GO:0005741">
    <property type="term" value="C:mitochondrial outer membrane"/>
    <property type="evidence" value="ECO:0007669"/>
    <property type="project" value="UniProtKB-SubCell"/>
</dbReference>
<dbReference type="Proteomes" id="UP000694565">
    <property type="component" value="Unplaced"/>
</dbReference>
<evidence type="ECO:0000256" key="6">
    <source>
        <dbReference type="ARBA" id="ARBA00023128"/>
    </source>
</evidence>
<organism evidence="11 12">
    <name type="scientific">Cyclopterus lumpus</name>
    <name type="common">Lumpsucker</name>
    <dbReference type="NCBI Taxonomy" id="8103"/>
    <lineage>
        <taxon>Eukaryota</taxon>
        <taxon>Metazoa</taxon>
        <taxon>Chordata</taxon>
        <taxon>Craniata</taxon>
        <taxon>Vertebrata</taxon>
        <taxon>Euteleostomi</taxon>
        <taxon>Actinopterygii</taxon>
        <taxon>Neopterygii</taxon>
        <taxon>Teleostei</taxon>
        <taxon>Neoteleostei</taxon>
        <taxon>Acanthomorphata</taxon>
        <taxon>Eupercaria</taxon>
        <taxon>Perciformes</taxon>
        <taxon>Cottioidei</taxon>
        <taxon>Cottales</taxon>
        <taxon>Cyclopteridae</taxon>
        <taxon>Cyclopterus</taxon>
    </lineage>
</organism>
<sequence>MAFKQANAMSIAQALAMTVAEIPVFLYSTFGQSIFSQLKLSPNLKKVLFATALGSVALALTAHQMKRRGRKGSPFTGRPMMSPSTRSNDTMSGISSLAPSKHSSSSHSLASIRVPNSPNQAANPSNPWEAEPVVEESGAVEDANAENLYILGMELFEEALRKWEQALNIRHPKLTCMFYYILILTAFPPPPPASLQVESRNNVFAEKLETLLHRAYHLQEDFGSSIPTDSVLADFGTLILPQVESYHRLQDDDATTVTSDETFFSAAELFDTMSLEDVYQPLKPAALYEEALTLVREGRVSYRSLRTELLECFGDQDFLAKLQCVRQAFQVLLIDETHRTFFMETGKQMIAGLMVKANKSPKAFLESYEDMLLYTKREETWTVTKMELEGRGVVYMNFFDIVLDFILMDSFEDLENPPSSVVAVLRNRWLSDSFKETALATACWSVLKAKRRLLMVPDGFISHFYAISEHVSPVLAFGFLGPRQHLSEVCTIFKQQILQYLKDMFDHDKVRFTSAQCLAEDILNLSHRRSEILLGYLGISGLLELNGAPPRDTEGTSELGQLKT</sequence>
<evidence type="ECO:0000313" key="11">
    <source>
        <dbReference type="Ensembl" id="ENSCLMP00005036645.1"/>
    </source>
</evidence>
<keyword evidence="4" id="KW-1000">Mitochondrion outer membrane</keyword>
<evidence type="ECO:0000256" key="10">
    <source>
        <dbReference type="SAM" id="MobiDB-lite"/>
    </source>
</evidence>
<evidence type="ECO:0000256" key="7">
    <source>
        <dbReference type="ARBA" id="ARBA00023136"/>
    </source>
</evidence>
<dbReference type="Pfam" id="PF10265">
    <property type="entry name" value="Miga"/>
    <property type="match status" value="1"/>
</dbReference>
<protein>
    <recommendedName>
        <fullName evidence="8">Mitoguardin 2</fullName>
    </recommendedName>
    <alternativeName>
        <fullName evidence="9">Protein FAM73B</fullName>
    </alternativeName>
</protein>
<dbReference type="GeneTree" id="ENSGT00390000008565"/>
<dbReference type="Ensembl" id="ENSCLMT00005038088.1">
    <property type="protein sequence ID" value="ENSCLMP00005036645.1"/>
    <property type="gene ID" value="ENSCLMG00005017475.1"/>
</dbReference>
<feature type="compositionally biased region" description="Polar residues" evidence="10">
    <location>
        <begin position="82"/>
        <end position="94"/>
    </location>
</feature>
<accession>A0A8C3A5Z8</accession>
<evidence type="ECO:0000256" key="3">
    <source>
        <dbReference type="ARBA" id="ARBA00022692"/>
    </source>
</evidence>
<comment type="similarity">
    <text evidence="2">Belongs to the mitoguardin family.</text>
</comment>
<keyword evidence="12" id="KW-1185">Reference proteome</keyword>
<dbReference type="AlphaFoldDB" id="A0A8C3A5Z8"/>
<keyword evidence="5" id="KW-1133">Transmembrane helix</keyword>
<feature type="compositionally biased region" description="Low complexity" evidence="10">
    <location>
        <begin position="95"/>
        <end position="127"/>
    </location>
</feature>
<evidence type="ECO:0000256" key="1">
    <source>
        <dbReference type="ARBA" id="ARBA00004374"/>
    </source>
</evidence>
<reference evidence="11" key="2">
    <citation type="submission" date="2025-09" db="UniProtKB">
        <authorList>
            <consortium name="Ensembl"/>
        </authorList>
    </citation>
    <scope>IDENTIFICATION</scope>
</reference>
<evidence type="ECO:0000256" key="9">
    <source>
        <dbReference type="ARBA" id="ARBA00041863"/>
    </source>
</evidence>
<evidence type="ECO:0000313" key="12">
    <source>
        <dbReference type="Proteomes" id="UP000694565"/>
    </source>
</evidence>
<evidence type="ECO:0000256" key="4">
    <source>
        <dbReference type="ARBA" id="ARBA00022787"/>
    </source>
</evidence>
<evidence type="ECO:0000256" key="8">
    <source>
        <dbReference type="ARBA" id="ARBA00040959"/>
    </source>
</evidence>
<dbReference type="GO" id="GO:0008053">
    <property type="term" value="P:mitochondrial fusion"/>
    <property type="evidence" value="ECO:0007669"/>
    <property type="project" value="InterPro"/>
</dbReference>
<reference evidence="11" key="1">
    <citation type="submission" date="2025-08" db="UniProtKB">
        <authorList>
            <consortium name="Ensembl"/>
        </authorList>
    </citation>
    <scope>IDENTIFICATION</scope>
</reference>
<evidence type="ECO:0000256" key="2">
    <source>
        <dbReference type="ARBA" id="ARBA00008969"/>
    </source>
</evidence>
<dbReference type="InterPro" id="IPR019392">
    <property type="entry name" value="Miga"/>
</dbReference>
<name>A0A8C3A5Z8_CYCLU</name>
<dbReference type="PANTHER" id="PTHR21508">
    <property type="entry name" value="MITOGUARDIN"/>
    <property type="match status" value="1"/>
</dbReference>
<keyword evidence="3" id="KW-0812">Transmembrane</keyword>